<evidence type="ECO:0000313" key="3">
    <source>
        <dbReference type="EMBL" id="KAK9803262.1"/>
    </source>
</evidence>
<evidence type="ECO:0000313" key="4">
    <source>
        <dbReference type="Proteomes" id="UP001489004"/>
    </source>
</evidence>
<feature type="non-terminal residue" evidence="3">
    <location>
        <position position="133"/>
    </location>
</feature>
<protein>
    <submittedName>
        <fullName evidence="3">Uncharacterized protein</fullName>
    </submittedName>
</protein>
<keyword evidence="1" id="KW-0472">Membrane</keyword>
<feature type="signal peptide" evidence="2">
    <location>
        <begin position="1"/>
        <end position="17"/>
    </location>
</feature>
<dbReference type="EMBL" id="JALJOR010000022">
    <property type="protein sequence ID" value="KAK9803262.1"/>
    <property type="molecule type" value="Genomic_DNA"/>
</dbReference>
<comment type="caution">
    <text evidence="3">The sequence shown here is derived from an EMBL/GenBank/DDBJ whole genome shotgun (WGS) entry which is preliminary data.</text>
</comment>
<name>A0AAW1P4J3_9CHLO</name>
<feature type="transmembrane region" description="Helical" evidence="1">
    <location>
        <begin position="25"/>
        <end position="44"/>
    </location>
</feature>
<reference evidence="3 4" key="1">
    <citation type="journal article" date="2024" name="Nat. Commun.">
        <title>Phylogenomics reveals the evolutionary origins of lichenization in chlorophyte algae.</title>
        <authorList>
            <person name="Puginier C."/>
            <person name="Libourel C."/>
            <person name="Otte J."/>
            <person name="Skaloud P."/>
            <person name="Haon M."/>
            <person name="Grisel S."/>
            <person name="Petersen M."/>
            <person name="Berrin J.G."/>
            <person name="Delaux P.M."/>
            <person name="Dal Grande F."/>
            <person name="Keller J."/>
        </authorList>
    </citation>
    <scope>NUCLEOTIDE SEQUENCE [LARGE SCALE GENOMIC DNA]</scope>
    <source>
        <strain evidence="3 4">SAG 2043</strain>
    </source>
</reference>
<feature type="transmembrane region" description="Helical" evidence="1">
    <location>
        <begin position="75"/>
        <end position="94"/>
    </location>
</feature>
<dbReference type="AlphaFoldDB" id="A0AAW1P4J3"/>
<sequence>MTLSGGGLLLYLAHLGAQTITEAGFYTGASLMLPTLAFSSYYYAKSSGHGLRPGPIIKGIMHDLRRLLPTKYLQSTMYTALTANFLLVGASYIATPELTLDLMLRQSPPEAQFLLEHVGGSMLLLAPWSYNLK</sequence>
<dbReference type="Proteomes" id="UP001489004">
    <property type="component" value="Unassembled WGS sequence"/>
</dbReference>
<organism evidence="3 4">
    <name type="scientific">[Myrmecia] bisecta</name>
    <dbReference type="NCBI Taxonomy" id="41462"/>
    <lineage>
        <taxon>Eukaryota</taxon>
        <taxon>Viridiplantae</taxon>
        <taxon>Chlorophyta</taxon>
        <taxon>core chlorophytes</taxon>
        <taxon>Trebouxiophyceae</taxon>
        <taxon>Trebouxiales</taxon>
        <taxon>Trebouxiaceae</taxon>
        <taxon>Myrmecia</taxon>
    </lineage>
</organism>
<proteinExistence type="predicted"/>
<evidence type="ECO:0000256" key="1">
    <source>
        <dbReference type="SAM" id="Phobius"/>
    </source>
</evidence>
<keyword evidence="2" id="KW-0732">Signal</keyword>
<keyword evidence="4" id="KW-1185">Reference proteome</keyword>
<accession>A0AAW1P4J3</accession>
<keyword evidence="1" id="KW-1133">Transmembrane helix</keyword>
<gene>
    <name evidence="3" type="ORF">WJX72_001960</name>
</gene>
<evidence type="ECO:0000256" key="2">
    <source>
        <dbReference type="SAM" id="SignalP"/>
    </source>
</evidence>
<feature type="chain" id="PRO_5043754997" evidence="2">
    <location>
        <begin position="18"/>
        <end position="133"/>
    </location>
</feature>
<keyword evidence="1" id="KW-0812">Transmembrane</keyword>